<keyword evidence="2" id="KW-1185">Reference proteome</keyword>
<comment type="caution">
    <text evidence="1">The sequence shown here is derived from an EMBL/GenBank/DDBJ whole genome shotgun (WGS) entry which is preliminary data.</text>
</comment>
<protein>
    <submittedName>
        <fullName evidence="1">Uncharacterized protein</fullName>
    </submittedName>
</protein>
<sequence length="137" mass="15342">MFLLVLLREDILAKVSIGTDMVCSGAYTSAKDLFIAAGQAAQEAAHIELALEQAKTRELPHAQSYEQRIKTGHITDALLPTDMRMQLEEKKLELLKQDKALVEYAYSILYGTQGTHGLSELIDIQTCEIVEHKFIHN</sequence>
<gene>
    <name evidence="1" type="ORF">HMPREF3192_01491</name>
</gene>
<accession>A0A133XPF7</accession>
<evidence type="ECO:0000313" key="1">
    <source>
        <dbReference type="EMBL" id="KXB32811.1"/>
    </source>
</evidence>
<organism evidence="1 2">
    <name type="scientific">Atopobium deltae</name>
    <dbReference type="NCBI Taxonomy" id="1393034"/>
    <lineage>
        <taxon>Bacteria</taxon>
        <taxon>Bacillati</taxon>
        <taxon>Actinomycetota</taxon>
        <taxon>Coriobacteriia</taxon>
        <taxon>Coriobacteriales</taxon>
        <taxon>Atopobiaceae</taxon>
        <taxon>Atopobium</taxon>
    </lineage>
</organism>
<evidence type="ECO:0000313" key="2">
    <source>
        <dbReference type="Proteomes" id="UP000070675"/>
    </source>
</evidence>
<feature type="non-terminal residue" evidence="1">
    <location>
        <position position="137"/>
    </location>
</feature>
<name>A0A133XPF7_9ACTN</name>
<reference evidence="2" key="1">
    <citation type="submission" date="2016-01" db="EMBL/GenBank/DDBJ databases">
        <authorList>
            <person name="Mitreva M."/>
            <person name="Pepin K.H."/>
            <person name="Mihindukulasuriya K.A."/>
            <person name="Fulton R."/>
            <person name="Fronick C."/>
            <person name="O'Laughlin M."/>
            <person name="Miner T."/>
            <person name="Herter B."/>
            <person name="Rosa B.A."/>
            <person name="Cordes M."/>
            <person name="Tomlinson C."/>
            <person name="Wollam A."/>
            <person name="Palsikar V.B."/>
            <person name="Mardis E.R."/>
            <person name="Wilson R.K."/>
        </authorList>
    </citation>
    <scope>NUCLEOTIDE SEQUENCE [LARGE SCALE GENOMIC DNA]</scope>
    <source>
        <strain evidence="2">DNF00019</strain>
    </source>
</reference>
<dbReference type="EMBL" id="LSCR01000045">
    <property type="protein sequence ID" value="KXB32811.1"/>
    <property type="molecule type" value="Genomic_DNA"/>
</dbReference>
<dbReference type="Proteomes" id="UP000070675">
    <property type="component" value="Unassembled WGS sequence"/>
</dbReference>
<dbReference type="AlphaFoldDB" id="A0A133XPF7"/>
<proteinExistence type="predicted"/>